<keyword evidence="8 9" id="KW-0472">Membrane</keyword>
<keyword evidence="3" id="KW-0813">Transport</keyword>
<dbReference type="PROSITE" id="PS50893">
    <property type="entry name" value="ABC_TRANSPORTER_2"/>
    <property type="match status" value="1"/>
</dbReference>
<dbReference type="Gene3D" id="3.40.50.300">
    <property type="entry name" value="P-loop containing nucleotide triphosphate hydrolases"/>
    <property type="match status" value="1"/>
</dbReference>
<proteinExistence type="evidence at transcript level"/>
<feature type="transmembrane region" description="Helical" evidence="9">
    <location>
        <begin position="339"/>
        <end position="362"/>
    </location>
</feature>
<dbReference type="InterPro" id="IPR017871">
    <property type="entry name" value="ABC_transporter-like_CS"/>
</dbReference>
<dbReference type="CDD" id="cd03263">
    <property type="entry name" value="ABC_subfamily_A"/>
    <property type="match status" value="1"/>
</dbReference>
<evidence type="ECO:0000256" key="7">
    <source>
        <dbReference type="ARBA" id="ARBA00022989"/>
    </source>
</evidence>
<dbReference type="SMART" id="SM00382">
    <property type="entry name" value="AAA"/>
    <property type="match status" value="1"/>
</dbReference>
<keyword evidence="4 9" id="KW-0812">Transmembrane</keyword>
<comment type="similarity">
    <text evidence="2">Belongs to the ABC transporter superfamily. ABCA family. CPR flippase (TC 3.A.1.211) subfamily.</text>
</comment>
<dbReference type="GO" id="GO:0005319">
    <property type="term" value="F:lipid transporter activity"/>
    <property type="evidence" value="ECO:0007669"/>
    <property type="project" value="TreeGrafter"/>
</dbReference>
<evidence type="ECO:0000256" key="1">
    <source>
        <dbReference type="ARBA" id="ARBA00004141"/>
    </source>
</evidence>
<comment type="subcellular location">
    <subcellularLocation>
        <location evidence="1">Membrane</location>
        <topology evidence="1">Multi-pass membrane protein</topology>
    </subcellularLocation>
</comment>
<dbReference type="PANTHER" id="PTHR19229:SF205">
    <property type="entry name" value="ABC TRANSPORTER A FAMILY MEMBER 1-RELATED"/>
    <property type="match status" value="1"/>
</dbReference>
<dbReference type="SMR" id="A0A097P9Q6"/>
<dbReference type="EMBL" id="KM035283">
    <property type="protein sequence ID" value="AIU41626.1"/>
    <property type="molecule type" value="mRNA"/>
</dbReference>
<keyword evidence="5" id="KW-0547">Nucleotide-binding</keyword>
<dbReference type="InterPro" id="IPR003439">
    <property type="entry name" value="ABC_transporter-like_ATP-bd"/>
</dbReference>
<dbReference type="AlphaFoldDB" id="A0A097P9Q6"/>
<dbReference type="InterPro" id="IPR013525">
    <property type="entry name" value="ABC2_TM"/>
</dbReference>
<evidence type="ECO:0000256" key="8">
    <source>
        <dbReference type="ARBA" id="ARBA00023136"/>
    </source>
</evidence>
<dbReference type="Pfam" id="PF12698">
    <property type="entry name" value="ABC2_membrane_3"/>
    <property type="match status" value="1"/>
</dbReference>
<dbReference type="InterPro" id="IPR056788">
    <property type="entry name" value="ABCA2/9/11_C"/>
</dbReference>
<accession>A0A097P9Q6</accession>
<organism evidence="11">
    <name type="scientific">Hevea brasiliensis</name>
    <name type="common">Para rubber tree</name>
    <name type="synonym">Siphonia brasiliensis</name>
    <dbReference type="NCBI Taxonomy" id="3981"/>
    <lineage>
        <taxon>Eukaryota</taxon>
        <taxon>Viridiplantae</taxon>
        <taxon>Streptophyta</taxon>
        <taxon>Embryophyta</taxon>
        <taxon>Tracheophyta</taxon>
        <taxon>Spermatophyta</taxon>
        <taxon>Magnoliopsida</taxon>
        <taxon>eudicotyledons</taxon>
        <taxon>Gunneridae</taxon>
        <taxon>Pentapetalae</taxon>
        <taxon>rosids</taxon>
        <taxon>fabids</taxon>
        <taxon>Malpighiales</taxon>
        <taxon>Euphorbiaceae</taxon>
        <taxon>Crotonoideae</taxon>
        <taxon>Micrandreae</taxon>
        <taxon>Hevea</taxon>
    </lineage>
</organism>
<name>A0A097P9Q6_HEVBR</name>
<dbReference type="GO" id="GO:0140359">
    <property type="term" value="F:ABC-type transporter activity"/>
    <property type="evidence" value="ECO:0007669"/>
    <property type="project" value="InterPro"/>
</dbReference>
<evidence type="ECO:0000256" key="3">
    <source>
        <dbReference type="ARBA" id="ARBA00022448"/>
    </source>
</evidence>
<feature type="transmembrane region" description="Helical" evidence="9">
    <location>
        <begin position="31"/>
        <end position="49"/>
    </location>
</feature>
<evidence type="ECO:0000259" key="10">
    <source>
        <dbReference type="PROSITE" id="PS50893"/>
    </source>
</evidence>
<dbReference type="GO" id="GO:0016887">
    <property type="term" value="F:ATP hydrolysis activity"/>
    <property type="evidence" value="ECO:0007669"/>
    <property type="project" value="InterPro"/>
</dbReference>
<keyword evidence="6" id="KW-0067">ATP-binding</keyword>
<feature type="transmembrane region" description="Helical" evidence="9">
    <location>
        <begin position="305"/>
        <end position="327"/>
    </location>
</feature>
<feature type="domain" description="ABC transporter" evidence="10">
    <location>
        <begin position="520"/>
        <end position="765"/>
    </location>
</feature>
<dbReference type="InterPro" id="IPR003593">
    <property type="entry name" value="AAA+_ATPase"/>
</dbReference>
<feature type="transmembrane region" description="Helical" evidence="9">
    <location>
        <begin position="269"/>
        <end position="293"/>
    </location>
</feature>
<dbReference type="SUPFAM" id="SSF52540">
    <property type="entry name" value="P-loop containing nucleoside triphosphate hydrolases"/>
    <property type="match status" value="1"/>
</dbReference>
<dbReference type="Pfam" id="PF25158">
    <property type="entry name" value="ABCA11_C"/>
    <property type="match status" value="1"/>
</dbReference>
<feature type="transmembrane region" description="Helical" evidence="9">
    <location>
        <begin position="221"/>
        <end position="249"/>
    </location>
</feature>
<evidence type="ECO:0000256" key="2">
    <source>
        <dbReference type="ARBA" id="ARBA00008526"/>
    </source>
</evidence>
<dbReference type="GO" id="GO:0016020">
    <property type="term" value="C:membrane"/>
    <property type="evidence" value="ECO:0007669"/>
    <property type="project" value="UniProtKB-SubCell"/>
</dbReference>
<dbReference type="PROSITE" id="PS00211">
    <property type="entry name" value="ABC_TRANSPORTER_1"/>
    <property type="match status" value="1"/>
</dbReference>
<dbReference type="FunFam" id="3.40.50.300:FF:000665">
    <property type="entry name" value="ABC transporter A family member 2"/>
    <property type="match status" value="1"/>
</dbReference>
<evidence type="ECO:0000313" key="11">
    <source>
        <dbReference type="EMBL" id="AIU41626.1"/>
    </source>
</evidence>
<keyword evidence="7 9" id="KW-1133">Transmembrane helix</keyword>
<dbReference type="GO" id="GO:0005524">
    <property type="term" value="F:ATP binding"/>
    <property type="evidence" value="ECO:0007669"/>
    <property type="project" value="UniProtKB-KW"/>
</dbReference>
<evidence type="ECO:0000256" key="5">
    <source>
        <dbReference type="ARBA" id="ARBA00022741"/>
    </source>
</evidence>
<dbReference type="InterPro" id="IPR027417">
    <property type="entry name" value="P-loop_NTPase"/>
</dbReference>
<sequence>MELQRGFPLLYQQSKALLKKNLSLSWRNKSASFLQLFSSLFFIFLLFCIEKAMNAANSDTTAYKSVLDPQPLVSPPIPPCEDKFYIKKPCFDFVWSGNYSDRLNRIVSSIMANNPGRVITSNKVKSFRTTDDVDVWLLNNPMHCPGALHFKDINATVISYGVQTNSTRVMNRGYSEDPTFKFQIPLQIAAEREIARSIIGDPNFSWVVGLKEFAHPAKNNFSVLASIGPTFFLAFAMFGFVMQIGSLVVEKELKLRQAMSMTGLYESAYWFSWITWEGILSLVSSLLLVLFGMMFQFDMFKKNNFAVVFLVFYLFQLNMVGFAFLLSNFISKSSSATTVGFSVFIVGFFTQIVTIFGFPYGIHVASILRTLWSLFPPNLLGIAVNLLAQATATPEDVGISWSRRSECVRDDSAADKCVISINDVYLWLTSTFFVWFVLAIYFDNIIPNAYGVRKPIFYFLKPGYWTGKGGNRVEEGGICSCMGSVPQQEHITPEDEDVLEEENIVKQEAKDGLVNPEVAVQVRGLAKVYAGTTKIGCCKCKKTSPYHALKGLWMNFAKDQLFCLLGPNGAGKTTAINCLTGLTPVTSGDALIYGYSIRSPVGMSNIRRIIGVCPQFDILWDALSGAEHLHLFASIKGLPPDSINLVAEESLAEVRLTEAAKVRTRSYSGGMRRRLSVAIALIGNPKLVILDEPTTGMDPISRRHVWDIIQNAKKGRSIVLTTHSMEEADILSDRIGIMAKGRLRCIGTSIRLKSRFGTGFITNVSFIESNAEQSPPNASVDLSNQHEDVKQFFKYHLDVMPAEETKSYLTFVIPHDREKLLTRFFSELQDREREFAIADIQIGLATLEEVFLNIAKQAELESAAAEGRLVTLTLTSGASVQIPIGARFVGIPGTQSPENPRGIMVEVYWEQDDSGSLCISGHSAEMPLPLNVQQFISASQPRSNINFLRRGKEPVYGIMIDPNQISPSNY</sequence>
<evidence type="ECO:0000256" key="9">
    <source>
        <dbReference type="SAM" id="Phobius"/>
    </source>
</evidence>
<reference evidence="11" key="1">
    <citation type="journal article" date="2015" name="PLoS ONE">
        <title>Whole-Transcriptome Survey of the Putative ATP-Binding Cassette (ABC) Transporter Family Genes in the Latex-Producing Laticifers of Hevea brasiliensis.</title>
        <authorList>
            <person name="Nie Z."/>
            <person name="Kang G."/>
            <person name="Li Y."/>
            <person name="Dai L."/>
            <person name="Zeng R."/>
        </authorList>
    </citation>
    <scope>NUCLEOTIDE SEQUENCE</scope>
</reference>
<dbReference type="PANTHER" id="PTHR19229">
    <property type="entry name" value="ATP-BINDING CASSETTE TRANSPORTER SUBFAMILY A ABCA"/>
    <property type="match status" value="1"/>
</dbReference>
<evidence type="ECO:0000256" key="6">
    <source>
        <dbReference type="ARBA" id="ARBA00022840"/>
    </source>
</evidence>
<dbReference type="InterPro" id="IPR026082">
    <property type="entry name" value="ABCA"/>
</dbReference>
<protein>
    <submittedName>
        <fullName evidence="11">ABC transporter family protein</fullName>
    </submittedName>
</protein>
<evidence type="ECO:0000256" key="4">
    <source>
        <dbReference type="ARBA" id="ARBA00022692"/>
    </source>
</evidence>
<gene>
    <name evidence="11" type="primary">ABCA2</name>
</gene>
<dbReference type="Pfam" id="PF00005">
    <property type="entry name" value="ABC_tran"/>
    <property type="match status" value="1"/>
</dbReference>
<feature type="transmembrane region" description="Helical" evidence="9">
    <location>
        <begin position="424"/>
        <end position="442"/>
    </location>
</feature>